<evidence type="ECO:0000313" key="10">
    <source>
        <dbReference type="EMBL" id="MCW1884898.1"/>
    </source>
</evidence>
<dbReference type="Gene3D" id="3.40.50.300">
    <property type="entry name" value="P-loop containing nucleotide triphosphate hydrolases"/>
    <property type="match status" value="1"/>
</dbReference>
<evidence type="ECO:0000256" key="8">
    <source>
        <dbReference type="SAM" id="Phobius"/>
    </source>
</evidence>
<evidence type="ECO:0000259" key="9">
    <source>
        <dbReference type="Pfam" id="PF13614"/>
    </source>
</evidence>
<dbReference type="SUPFAM" id="SSF52540">
    <property type="entry name" value="P-loop containing nucleoside triphosphate hydrolases"/>
    <property type="match status" value="1"/>
</dbReference>
<evidence type="ECO:0000256" key="1">
    <source>
        <dbReference type="ARBA" id="ARBA00022679"/>
    </source>
</evidence>
<evidence type="ECO:0000256" key="3">
    <source>
        <dbReference type="ARBA" id="ARBA00022777"/>
    </source>
</evidence>
<name>A0ABT3FMW3_9BACT</name>
<feature type="coiled-coil region" evidence="6">
    <location>
        <begin position="319"/>
        <end position="391"/>
    </location>
</feature>
<keyword evidence="11" id="KW-1185">Reference proteome</keyword>
<keyword evidence="8" id="KW-0472">Membrane</keyword>
<feature type="compositionally biased region" description="Basic and acidic residues" evidence="7">
    <location>
        <begin position="718"/>
        <end position="727"/>
    </location>
</feature>
<dbReference type="EMBL" id="JAPDDS010000004">
    <property type="protein sequence ID" value="MCW1884898.1"/>
    <property type="molecule type" value="Genomic_DNA"/>
</dbReference>
<keyword evidence="6" id="KW-0175">Coiled coil</keyword>
<accession>A0ABT3FMW3</accession>
<keyword evidence="4" id="KW-0067">ATP-binding</keyword>
<evidence type="ECO:0000256" key="5">
    <source>
        <dbReference type="ARBA" id="ARBA00023137"/>
    </source>
</evidence>
<dbReference type="NCBIfam" id="TIGR01007">
    <property type="entry name" value="eps_fam"/>
    <property type="match status" value="1"/>
</dbReference>
<proteinExistence type="predicted"/>
<organism evidence="10 11">
    <name type="scientific">Luteolibacter flavescens</name>
    <dbReference type="NCBI Taxonomy" id="1859460"/>
    <lineage>
        <taxon>Bacteria</taxon>
        <taxon>Pseudomonadati</taxon>
        <taxon>Verrucomicrobiota</taxon>
        <taxon>Verrucomicrobiia</taxon>
        <taxon>Verrucomicrobiales</taxon>
        <taxon>Verrucomicrobiaceae</taxon>
        <taxon>Luteolibacter</taxon>
    </lineage>
</organism>
<dbReference type="Proteomes" id="UP001207930">
    <property type="component" value="Unassembled WGS sequence"/>
</dbReference>
<keyword evidence="5" id="KW-0829">Tyrosine-protein kinase</keyword>
<feature type="transmembrane region" description="Helical" evidence="8">
    <location>
        <begin position="26"/>
        <end position="47"/>
    </location>
</feature>
<keyword evidence="8" id="KW-1133">Transmembrane helix</keyword>
<dbReference type="RefSeq" id="WP_264500855.1">
    <property type="nucleotide sequence ID" value="NZ_JAPDDS010000004.1"/>
</dbReference>
<sequence length="727" mass="80743">MNQSTNSSSEASLHAIDYWQVVKNRYGVILLTFLLVFMTALVITYVMPKRYQSTAVVEVKPKGMGTVVLRGMGDDLGGRESSSTMFFPTQFQIITAQKTLDTAIENLDLVNRWGADQETVRGILKGIVSAQDIRGTSLIEIRVRYNDPKDAQKIAKEVAEAYRSGRLKEQTDRSQQTVEEMRKAVTAQQDKVEDKRKFLAQIIRSERIIYSGDQSVFGASKGVNKADEAESAARAYLETEQEKIKLESQIETLLKYTGPQLMNYASGLSLPDNIIPRLLPEYQEAKREYDAMASQGRGERHPMMLSNAKRIEGMDRDLIEAVANLRETLKAQLALAEEQLVRLKVQMDSKEEDALRAGIAAQSFVDAKNEFETAQELLQELKLKLVSEEMQTKIAEEPIVMREEPVVSNVAVSPNITLNLALGAVVGLVFGVGVAFFLEYLDTSVKSLEDVERYLQVPVLAVIPKDVGVLYKQSGMSPDAEAYRILRTNIEFNRKNPEDNAITVVSGGAGEGKSTTLVNLAYICAQGGYTTLMIDADLRRPRLHTFFDINNSVGLTNYLTTELMLEDVILQTPVDNLYFMPSGILPADAAGILNSRRMSELIQDVKQRFDLVLVDSPPILGVSDASVLASEVDLTMIVVQHRKLPRNMLMRVKQAVENVGGHVIGVVLNNVDVRSDSQYQYYTSYYTYYAPAESQPMPAPAKGGSQAPAPRQPSRGSSSDDSKQDLY</sequence>
<evidence type="ECO:0000256" key="6">
    <source>
        <dbReference type="SAM" id="Coils"/>
    </source>
</evidence>
<feature type="domain" description="AAA" evidence="9">
    <location>
        <begin position="502"/>
        <end position="647"/>
    </location>
</feature>
<keyword evidence="1 10" id="KW-0808">Transferase</keyword>
<dbReference type="GO" id="GO:0004715">
    <property type="term" value="F:non-membrane spanning protein tyrosine kinase activity"/>
    <property type="evidence" value="ECO:0007669"/>
    <property type="project" value="UniProtKB-EC"/>
</dbReference>
<reference evidence="10 11" key="1">
    <citation type="submission" date="2022-10" db="EMBL/GenBank/DDBJ databases">
        <title>Luteolibacter flavescens strain MCCC 1K03193, whole genome shotgun sequencing project.</title>
        <authorList>
            <person name="Zhao G."/>
            <person name="Shen L."/>
        </authorList>
    </citation>
    <scope>NUCLEOTIDE SEQUENCE [LARGE SCALE GENOMIC DNA]</scope>
    <source>
        <strain evidence="10 11">MCCC 1K03193</strain>
    </source>
</reference>
<feature type="region of interest" description="Disordered" evidence="7">
    <location>
        <begin position="696"/>
        <end position="727"/>
    </location>
</feature>
<evidence type="ECO:0000256" key="4">
    <source>
        <dbReference type="ARBA" id="ARBA00022840"/>
    </source>
</evidence>
<keyword evidence="3" id="KW-0418">Kinase</keyword>
<dbReference type="PANTHER" id="PTHR32309">
    <property type="entry name" value="TYROSINE-PROTEIN KINASE"/>
    <property type="match status" value="1"/>
</dbReference>
<keyword evidence="8" id="KW-0812">Transmembrane</keyword>
<keyword evidence="2" id="KW-0547">Nucleotide-binding</keyword>
<evidence type="ECO:0000256" key="7">
    <source>
        <dbReference type="SAM" id="MobiDB-lite"/>
    </source>
</evidence>
<gene>
    <name evidence="10" type="ORF">OKA04_09180</name>
</gene>
<dbReference type="InterPro" id="IPR025669">
    <property type="entry name" value="AAA_dom"/>
</dbReference>
<comment type="caution">
    <text evidence="10">The sequence shown here is derived from an EMBL/GenBank/DDBJ whole genome shotgun (WGS) entry which is preliminary data.</text>
</comment>
<dbReference type="PANTHER" id="PTHR32309:SF31">
    <property type="entry name" value="CAPSULAR EXOPOLYSACCHARIDE FAMILY"/>
    <property type="match status" value="1"/>
</dbReference>
<evidence type="ECO:0000256" key="2">
    <source>
        <dbReference type="ARBA" id="ARBA00022741"/>
    </source>
</evidence>
<dbReference type="InterPro" id="IPR005702">
    <property type="entry name" value="Wzc-like_C"/>
</dbReference>
<dbReference type="Pfam" id="PF13614">
    <property type="entry name" value="AAA_31"/>
    <property type="match status" value="1"/>
</dbReference>
<dbReference type="InterPro" id="IPR027417">
    <property type="entry name" value="P-loop_NTPase"/>
</dbReference>
<dbReference type="InterPro" id="IPR050445">
    <property type="entry name" value="Bact_polysacc_biosynth/exp"/>
</dbReference>
<dbReference type="EC" id="2.7.10.2" evidence="10"/>
<protein>
    <submittedName>
        <fullName evidence="10">Polysaccharide biosynthesis tyrosine autokinase</fullName>
        <ecNumber evidence="10">2.7.10.2</ecNumber>
    </submittedName>
</protein>
<dbReference type="CDD" id="cd05387">
    <property type="entry name" value="BY-kinase"/>
    <property type="match status" value="1"/>
</dbReference>
<evidence type="ECO:0000313" key="11">
    <source>
        <dbReference type="Proteomes" id="UP001207930"/>
    </source>
</evidence>